<dbReference type="PANTHER" id="PTHR16777">
    <property type="entry name" value="PROTEIN ECT2"/>
    <property type="match status" value="1"/>
</dbReference>
<keyword evidence="4" id="KW-1185">Reference proteome</keyword>
<dbReference type="Gene3D" id="1.20.900.10">
    <property type="entry name" value="Dbl homology (DH) domain"/>
    <property type="match status" value="1"/>
</dbReference>
<dbReference type="PROSITE" id="PS50010">
    <property type="entry name" value="DH_2"/>
    <property type="match status" value="1"/>
</dbReference>
<dbReference type="Gene3D" id="3.40.50.10190">
    <property type="entry name" value="BRCT domain"/>
    <property type="match status" value="3"/>
</dbReference>
<dbReference type="Proteomes" id="UP001107558">
    <property type="component" value="Chromosome 2"/>
</dbReference>
<dbReference type="Pfam" id="PF21242">
    <property type="entry name" value="ECT2_PH"/>
    <property type="match status" value="1"/>
</dbReference>
<dbReference type="GO" id="GO:0005634">
    <property type="term" value="C:nucleus"/>
    <property type="evidence" value="ECO:0007669"/>
    <property type="project" value="InterPro"/>
</dbReference>
<evidence type="ECO:0000259" key="1">
    <source>
        <dbReference type="PROSITE" id="PS50010"/>
    </source>
</evidence>
<evidence type="ECO:0000313" key="4">
    <source>
        <dbReference type="Proteomes" id="UP001107558"/>
    </source>
</evidence>
<dbReference type="GO" id="GO:0007399">
    <property type="term" value="P:nervous system development"/>
    <property type="evidence" value="ECO:0007669"/>
    <property type="project" value="TreeGrafter"/>
</dbReference>
<dbReference type="Pfam" id="PF12738">
    <property type="entry name" value="PTCB-BRCT"/>
    <property type="match status" value="1"/>
</dbReference>
<dbReference type="CDD" id="cd01229">
    <property type="entry name" value="PH_Ect2"/>
    <property type="match status" value="1"/>
</dbReference>
<dbReference type="OrthoDB" id="9997817at2759"/>
<gene>
    <name evidence="3" type="ORF">PVAND_007986</name>
</gene>
<dbReference type="SMART" id="SM00325">
    <property type="entry name" value="RhoGEF"/>
    <property type="match status" value="1"/>
</dbReference>
<dbReference type="InterPro" id="IPR001357">
    <property type="entry name" value="BRCT_dom"/>
</dbReference>
<feature type="domain" description="BRCT" evidence="2">
    <location>
        <begin position="115"/>
        <end position="184"/>
    </location>
</feature>
<dbReference type="InterPro" id="IPR000219">
    <property type="entry name" value="DH_dom"/>
</dbReference>
<dbReference type="InterPro" id="IPR049395">
    <property type="entry name" value="ECT2_PH"/>
</dbReference>
<sequence>MENENQSPQKQCEMVDDKELKKKRICLVGEIGQNERISEAAESFKVSVIRSETGLELITDTKWITYFILDDFKGQIFETISKSKHKILGPQALVYCSQNDTELPNPNRPVHNYSMKGVVAAFSGLRKRDELTEMVHLIHYMGGSIRKEMNHRATHLICSKASGEKYRYALTFRLNVVRPSWIHDAWSHRNEENFSAKNEKFTFEHKLKIFENCRVAFIGFPEHERVNMSNLLRSYNGIETTSDDETCTHKIIADCPIFTNDCANESLDNSILINDDNDMTIRQKQESGIKPFDQPHINETMNDLPTLVEEDENTKSHHLSDCKELDETSSQMREIKRKDGVILNKEQNDEFTNLPQLSPILKDDCSRTANKRHRIEEDTIDNMSIDSTSISLSTKKPKLMRTASLTKNLRKSLSFGIMKTPINNMFRSRRNSVDQDVSASASMISMESTFNETITKPLKDKFRRIRDKASKMMKKDFDTPKASRKDRSFHFGTENLNESKSSYFMNMSLSGNILNTPEKGGYLSEFHIPKSTDQFFKQKEKNSYDIPDKNMVVDDDHAGKYIEDTNFYVLKAEWFWTRIAEGYAPEDEFLFKDYMKSIKDEHSERRDSLINSSSKVQRKRKRLSRVVLEQVTPGSAGKRKSSTSEAGILSDSLIDYTASPDKSDVGKFNDISTEPSCKKFSMRRNHFMDFYHTESNYVGILETIMNLFKNPLEKMADENPDQVDLLNKSELKSIFGNFLPIYEIHKQMLLKLQQINSNWKEDCLIGEIILENRDRLLKAYPPYINFFEQMKATVIQCAQNKPRFQAFLKINQSKPECGRQTLQELMIRPVQRLPSISLLLNDILKHTPQTNPDNASLVEALTSIKKVMTYINEDKRRTESQKQMFDIFNDIDNCPPMLVSSHRSLISKCEVIELDTPDVLSGRGDHLILFLFSDTLEICKKRSKVNNPSKSPTNGAYTAKHSGPKPYKHIKLIPLNLIRTVADITDSMRAFALSYRSSANVHDSSKDKLCAFNIADEEVDKTMYIKNFCKQMAENACKTDSSEFRVTVTSDEINIDTSDVNLGTLSKAFRLATRTRLKVGRAFSFKTTTTTPSRKRNVPLSPFGSNISLTPSTISSMHHLKLQSSLTLNEIDHIKVPLSDQNRIQNTMDCEES</sequence>
<evidence type="ECO:0008006" key="5">
    <source>
        <dbReference type="Google" id="ProtNLM"/>
    </source>
</evidence>
<dbReference type="SMART" id="SM00292">
    <property type="entry name" value="BRCT"/>
    <property type="match status" value="3"/>
</dbReference>
<dbReference type="GO" id="GO:0005938">
    <property type="term" value="C:cell cortex"/>
    <property type="evidence" value="ECO:0007669"/>
    <property type="project" value="TreeGrafter"/>
</dbReference>
<dbReference type="PANTHER" id="PTHR16777:SF2">
    <property type="entry name" value="PROTEIN ECT2"/>
    <property type="match status" value="1"/>
</dbReference>
<dbReference type="EMBL" id="JADBJN010000002">
    <property type="protein sequence ID" value="KAG5678299.1"/>
    <property type="molecule type" value="Genomic_DNA"/>
</dbReference>
<dbReference type="Gene3D" id="2.30.29.30">
    <property type="entry name" value="Pleckstrin-homology domain (PH domain)/Phosphotyrosine-binding domain (PTB)"/>
    <property type="match status" value="1"/>
</dbReference>
<dbReference type="AlphaFoldDB" id="A0A9J6C944"/>
<dbReference type="InterPro" id="IPR049396">
    <property type="entry name" value="ECT2_BRCT0"/>
</dbReference>
<dbReference type="InterPro" id="IPR026817">
    <property type="entry name" value="Ect2"/>
</dbReference>
<organism evidence="3 4">
    <name type="scientific">Polypedilum vanderplanki</name>
    <name type="common">Sleeping chironomid midge</name>
    <dbReference type="NCBI Taxonomy" id="319348"/>
    <lineage>
        <taxon>Eukaryota</taxon>
        <taxon>Metazoa</taxon>
        <taxon>Ecdysozoa</taxon>
        <taxon>Arthropoda</taxon>
        <taxon>Hexapoda</taxon>
        <taxon>Insecta</taxon>
        <taxon>Pterygota</taxon>
        <taxon>Neoptera</taxon>
        <taxon>Endopterygota</taxon>
        <taxon>Diptera</taxon>
        <taxon>Nematocera</taxon>
        <taxon>Chironomoidea</taxon>
        <taxon>Chironomidae</taxon>
        <taxon>Chironominae</taxon>
        <taxon>Polypedilum</taxon>
        <taxon>Polypedilum</taxon>
    </lineage>
</organism>
<dbReference type="GO" id="GO:0005085">
    <property type="term" value="F:guanyl-nucleotide exchange factor activity"/>
    <property type="evidence" value="ECO:0007669"/>
    <property type="project" value="InterPro"/>
</dbReference>
<feature type="domain" description="DH" evidence="1">
    <location>
        <begin position="682"/>
        <end position="874"/>
    </location>
</feature>
<dbReference type="InterPro" id="IPR036420">
    <property type="entry name" value="BRCT_dom_sf"/>
</dbReference>
<proteinExistence type="predicted"/>
<dbReference type="InterPro" id="IPR011993">
    <property type="entry name" value="PH-like_dom_sf"/>
</dbReference>
<dbReference type="SUPFAM" id="SSF48065">
    <property type="entry name" value="DBL homology domain (DH-domain)"/>
    <property type="match status" value="1"/>
</dbReference>
<dbReference type="GO" id="GO:0005096">
    <property type="term" value="F:GTPase activator activity"/>
    <property type="evidence" value="ECO:0007669"/>
    <property type="project" value="InterPro"/>
</dbReference>
<accession>A0A9J6C944</accession>
<dbReference type="Pfam" id="PF21243">
    <property type="entry name" value="ECT2_BRCT0"/>
    <property type="match status" value="1"/>
</dbReference>
<dbReference type="PROSITE" id="PS50172">
    <property type="entry name" value="BRCT"/>
    <property type="match status" value="1"/>
</dbReference>
<dbReference type="GO" id="GO:0000281">
    <property type="term" value="P:mitotic cytokinesis"/>
    <property type="evidence" value="ECO:0007669"/>
    <property type="project" value="TreeGrafter"/>
</dbReference>
<comment type="caution">
    <text evidence="3">The sequence shown here is derived from an EMBL/GenBank/DDBJ whole genome shotgun (WGS) entry which is preliminary data.</text>
</comment>
<evidence type="ECO:0000313" key="3">
    <source>
        <dbReference type="EMBL" id="KAG5678299.1"/>
    </source>
</evidence>
<reference evidence="3" key="1">
    <citation type="submission" date="2021-03" db="EMBL/GenBank/DDBJ databases">
        <title>Chromosome level genome of the anhydrobiotic midge Polypedilum vanderplanki.</title>
        <authorList>
            <person name="Yoshida Y."/>
            <person name="Kikawada T."/>
            <person name="Gusev O."/>
        </authorList>
    </citation>
    <scope>NUCLEOTIDE SEQUENCE</scope>
    <source>
        <strain evidence="3">NIAS01</strain>
        <tissue evidence="3">Whole body or cell culture</tissue>
    </source>
</reference>
<evidence type="ECO:0000259" key="2">
    <source>
        <dbReference type="PROSITE" id="PS50172"/>
    </source>
</evidence>
<dbReference type="SUPFAM" id="SSF52113">
    <property type="entry name" value="BRCT domain"/>
    <property type="match status" value="2"/>
</dbReference>
<name>A0A9J6C944_POLVA</name>
<dbReference type="InterPro" id="IPR035899">
    <property type="entry name" value="DBL_dom_sf"/>
</dbReference>
<dbReference type="CDD" id="cd00160">
    <property type="entry name" value="RhoGEF"/>
    <property type="match status" value="1"/>
</dbReference>
<protein>
    <recommendedName>
        <fullName evidence="5">Protein ECT2</fullName>
    </recommendedName>
</protein>
<dbReference type="GO" id="GO:2000431">
    <property type="term" value="P:regulation of cytokinesis, actomyosin contractile ring assembly"/>
    <property type="evidence" value="ECO:0007669"/>
    <property type="project" value="InterPro"/>
</dbReference>
<dbReference type="Pfam" id="PF00621">
    <property type="entry name" value="RhoGEF"/>
    <property type="match status" value="1"/>
</dbReference>